<organism evidence="2 3">
    <name type="scientific">Letharia lupina</name>
    <dbReference type="NCBI Taxonomy" id="560253"/>
    <lineage>
        <taxon>Eukaryota</taxon>
        <taxon>Fungi</taxon>
        <taxon>Dikarya</taxon>
        <taxon>Ascomycota</taxon>
        <taxon>Pezizomycotina</taxon>
        <taxon>Lecanoromycetes</taxon>
        <taxon>OSLEUM clade</taxon>
        <taxon>Lecanoromycetidae</taxon>
        <taxon>Lecanorales</taxon>
        <taxon>Lecanorineae</taxon>
        <taxon>Parmeliaceae</taxon>
        <taxon>Letharia</taxon>
    </lineage>
</organism>
<evidence type="ECO:0000256" key="1">
    <source>
        <dbReference type="SAM" id="MobiDB-lite"/>
    </source>
</evidence>
<proteinExistence type="predicted"/>
<dbReference type="GeneID" id="59331981"/>
<comment type="caution">
    <text evidence="2">The sequence shown here is derived from an EMBL/GenBank/DDBJ whole genome shotgun (WGS) entry which is preliminary data.</text>
</comment>
<reference evidence="2 3" key="1">
    <citation type="journal article" date="2020" name="Genomics">
        <title>Complete, high-quality genomes from long-read metagenomic sequencing of two wolf lichen thalli reveals enigmatic genome architecture.</title>
        <authorList>
            <person name="McKenzie S.K."/>
            <person name="Walston R.F."/>
            <person name="Allen J.L."/>
        </authorList>
    </citation>
    <scope>NUCLEOTIDE SEQUENCE [LARGE SCALE GENOMIC DNA]</scope>
    <source>
        <strain evidence="2">WasteWater1</strain>
    </source>
</reference>
<name>A0A8H6CAB2_9LECA</name>
<dbReference type="AlphaFoldDB" id="A0A8H6CAB2"/>
<evidence type="ECO:0000313" key="2">
    <source>
        <dbReference type="EMBL" id="KAF6219745.1"/>
    </source>
</evidence>
<dbReference type="EMBL" id="JACCJB010000018">
    <property type="protein sequence ID" value="KAF6219745.1"/>
    <property type="molecule type" value="Genomic_DNA"/>
</dbReference>
<protein>
    <submittedName>
        <fullName evidence="2">Uncharacterized protein</fullName>
    </submittedName>
</protein>
<sequence length="134" mass="15191">MTSNAKDIKKLLGNRYEPHHSPPSDFKIEWEKSEDFHHDLKTQMEALEKRIESLKKEETRQRSPTTSVSYIHPRITSYNALFDEISHPPCRGEAVVCLVQEICAIAMALQGLKNEEGELKEKNGVAEGSGQLKS</sequence>
<accession>A0A8H6CAB2</accession>
<feature type="region of interest" description="Disordered" evidence="1">
    <location>
        <begin position="1"/>
        <end position="26"/>
    </location>
</feature>
<evidence type="ECO:0000313" key="3">
    <source>
        <dbReference type="Proteomes" id="UP000593566"/>
    </source>
</evidence>
<gene>
    <name evidence="2" type="ORF">HO133_003570</name>
</gene>
<dbReference type="RefSeq" id="XP_037149180.1">
    <property type="nucleotide sequence ID" value="XM_037294492.1"/>
</dbReference>
<keyword evidence="3" id="KW-1185">Reference proteome</keyword>
<dbReference type="Proteomes" id="UP000593566">
    <property type="component" value="Unassembled WGS sequence"/>
</dbReference>